<keyword evidence="3" id="KW-1185">Reference proteome</keyword>
<dbReference type="Proteomes" id="UP000729402">
    <property type="component" value="Unassembled WGS sequence"/>
</dbReference>
<reference evidence="2" key="2">
    <citation type="submission" date="2021-02" db="EMBL/GenBank/DDBJ databases">
        <authorList>
            <person name="Kimball J.A."/>
            <person name="Haas M.W."/>
            <person name="Macchietto M."/>
            <person name="Kono T."/>
            <person name="Duquette J."/>
            <person name="Shao M."/>
        </authorList>
    </citation>
    <scope>NUCLEOTIDE SEQUENCE</scope>
    <source>
        <tissue evidence="2">Fresh leaf tissue</tissue>
    </source>
</reference>
<name>A0A8J5T9W2_ZIZPA</name>
<reference evidence="2" key="1">
    <citation type="journal article" date="2021" name="bioRxiv">
        <title>Whole Genome Assembly and Annotation of Northern Wild Rice, Zizania palustris L., Supports a Whole Genome Duplication in the Zizania Genus.</title>
        <authorList>
            <person name="Haas M."/>
            <person name="Kono T."/>
            <person name="Macchietto M."/>
            <person name="Millas R."/>
            <person name="McGilp L."/>
            <person name="Shao M."/>
            <person name="Duquette J."/>
            <person name="Hirsch C.N."/>
            <person name="Kimball J."/>
        </authorList>
    </citation>
    <scope>NUCLEOTIDE SEQUENCE</scope>
    <source>
        <tissue evidence="2">Fresh leaf tissue</tissue>
    </source>
</reference>
<sequence length="80" mass="8436">MASSGGGFDDGIEQGLWRLRGSQQRLRAALPLDGGFSGGIRRQRLRAGVAQGDSKRQGVRGFGQWEASSGGQQATRGDFG</sequence>
<accession>A0A8J5T9W2</accession>
<protein>
    <submittedName>
        <fullName evidence="2">Uncharacterized protein</fullName>
    </submittedName>
</protein>
<comment type="caution">
    <text evidence="2">The sequence shown here is derived from an EMBL/GenBank/DDBJ whole genome shotgun (WGS) entry which is preliminary data.</text>
</comment>
<organism evidence="2 3">
    <name type="scientific">Zizania palustris</name>
    <name type="common">Northern wild rice</name>
    <dbReference type="NCBI Taxonomy" id="103762"/>
    <lineage>
        <taxon>Eukaryota</taxon>
        <taxon>Viridiplantae</taxon>
        <taxon>Streptophyta</taxon>
        <taxon>Embryophyta</taxon>
        <taxon>Tracheophyta</taxon>
        <taxon>Spermatophyta</taxon>
        <taxon>Magnoliopsida</taxon>
        <taxon>Liliopsida</taxon>
        <taxon>Poales</taxon>
        <taxon>Poaceae</taxon>
        <taxon>BOP clade</taxon>
        <taxon>Oryzoideae</taxon>
        <taxon>Oryzeae</taxon>
        <taxon>Zizaniinae</taxon>
        <taxon>Zizania</taxon>
    </lineage>
</organism>
<feature type="region of interest" description="Disordered" evidence="1">
    <location>
        <begin position="47"/>
        <end position="80"/>
    </location>
</feature>
<proteinExistence type="predicted"/>
<gene>
    <name evidence="2" type="ORF">GUJ93_ZPchr0005g16361</name>
</gene>
<evidence type="ECO:0000313" key="3">
    <source>
        <dbReference type="Proteomes" id="UP000729402"/>
    </source>
</evidence>
<evidence type="ECO:0000256" key="1">
    <source>
        <dbReference type="SAM" id="MobiDB-lite"/>
    </source>
</evidence>
<dbReference type="EMBL" id="JAAALK010000284">
    <property type="protein sequence ID" value="KAG8069186.1"/>
    <property type="molecule type" value="Genomic_DNA"/>
</dbReference>
<feature type="compositionally biased region" description="Polar residues" evidence="1">
    <location>
        <begin position="66"/>
        <end position="80"/>
    </location>
</feature>
<dbReference type="AlphaFoldDB" id="A0A8J5T9W2"/>
<evidence type="ECO:0000313" key="2">
    <source>
        <dbReference type="EMBL" id="KAG8069186.1"/>
    </source>
</evidence>